<comment type="caution">
    <text evidence="2">The sequence shown here is derived from an EMBL/GenBank/DDBJ whole genome shotgun (WGS) entry which is preliminary data.</text>
</comment>
<sequence length="69" mass="7944">MFLYKLDLIWQLQTSLSAYIDHLRIVFTPLQVAIGLVLVVPGFTLLFMLESVIHGLLHNFRHTVGVTRH</sequence>
<keyword evidence="1" id="KW-0472">Membrane</keyword>
<dbReference type="EMBL" id="AOMF01000049">
    <property type="protein sequence ID" value="EMA56428.1"/>
    <property type="molecule type" value="Genomic_DNA"/>
</dbReference>
<organism evidence="2 3">
    <name type="scientific">Halococcus thailandensis JCM 13552</name>
    <dbReference type="NCBI Taxonomy" id="1227457"/>
    <lineage>
        <taxon>Archaea</taxon>
        <taxon>Methanobacteriati</taxon>
        <taxon>Methanobacteriota</taxon>
        <taxon>Stenosarchaea group</taxon>
        <taxon>Halobacteria</taxon>
        <taxon>Halobacteriales</taxon>
        <taxon>Halococcaceae</taxon>
        <taxon>Halococcus</taxon>
    </lineage>
</organism>
<proteinExistence type="predicted"/>
<dbReference type="AlphaFoldDB" id="M0NFV0"/>
<dbReference type="STRING" id="1227457.C451_02450"/>
<keyword evidence="1" id="KW-1133">Transmembrane helix</keyword>
<protein>
    <submittedName>
        <fullName evidence="2">Uncharacterized protein</fullName>
    </submittedName>
</protein>
<keyword evidence="1" id="KW-0812">Transmembrane</keyword>
<feature type="transmembrane region" description="Helical" evidence="1">
    <location>
        <begin position="25"/>
        <end position="49"/>
    </location>
</feature>
<accession>M0NFV0</accession>
<gene>
    <name evidence="2" type="ORF">C451_02450</name>
</gene>
<evidence type="ECO:0000313" key="2">
    <source>
        <dbReference type="EMBL" id="EMA56428.1"/>
    </source>
</evidence>
<dbReference type="Proteomes" id="UP000011680">
    <property type="component" value="Unassembled WGS sequence"/>
</dbReference>
<name>M0NFV0_9EURY</name>
<evidence type="ECO:0000256" key="1">
    <source>
        <dbReference type="SAM" id="Phobius"/>
    </source>
</evidence>
<reference evidence="2 3" key="1">
    <citation type="journal article" date="2014" name="PLoS Genet.">
        <title>Phylogenetically driven sequencing of extremely halophilic archaea reveals strategies for static and dynamic osmo-response.</title>
        <authorList>
            <person name="Becker E.A."/>
            <person name="Seitzer P.M."/>
            <person name="Tritt A."/>
            <person name="Larsen D."/>
            <person name="Krusor M."/>
            <person name="Yao A.I."/>
            <person name="Wu D."/>
            <person name="Madern D."/>
            <person name="Eisen J.A."/>
            <person name="Darling A.E."/>
            <person name="Facciotti M.T."/>
        </authorList>
    </citation>
    <scope>NUCLEOTIDE SEQUENCE [LARGE SCALE GENOMIC DNA]</scope>
    <source>
        <strain evidence="2 3">JCM 13552</strain>
    </source>
</reference>
<keyword evidence="3" id="KW-1185">Reference proteome</keyword>
<evidence type="ECO:0000313" key="3">
    <source>
        <dbReference type="Proteomes" id="UP000011680"/>
    </source>
</evidence>